<evidence type="ECO:0000256" key="1">
    <source>
        <dbReference type="ARBA" id="ARBA00004328"/>
    </source>
</evidence>
<feature type="region of interest" description="Disordered" evidence="2">
    <location>
        <begin position="77"/>
        <end position="97"/>
    </location>
</feature>
<dbReference type="Pfam" id="PF05065">
    <property type="entry name" value="Phage_capsid"/>
    <property type="match status" value="1"/>
</dbReference>
<name>A0A2S1T222_9ACTN</name>
<dbReference type="NCBIfam" id="TIGR01554">
    <property type="entry name" value="major_cap_HK97"/>
    <property type="match status" value="1"/>
</dbReference>
<gene>
    <name evidence="4" type="ORF">DDW44_30770</name>
</gene>
<dbReference type="OrthoDB" id="637859at2"/>
<dbReference type="EMBL" id="CP029188">
    <property type="protein sequence ID" value="AWI32700.1"/>
    <property type="molecule type" value="Genomic_DNA"/>
</dbReference>
<organism evidence="4 5">
    <name type="scientific">Streptomyces tirandamycinicus</name>
    <dbReference type="NCBI Taxonomy" id="2174846"/>
    <lineage>
        <taxon>Bacteria</taxon>
        <taxon>Bacillati</taxon>
        <taxon>Actinomycetota</taxon>
        <taxon>Actinomycetes</taxon>
        <taxon>Kitasatosporales</taxon>
        <taxon>Streptomycetaceae</taxon>
        <taxon>Streptomyces</taxon>
    </lineage>
</organism>
<reference evidence="4 5" key="1">
    <citation type="submission" date="2018-05" db="EMBL/GenBank/DDBJ databases">
        <title>Complete genome sequence of sponge-derived Streptomyces sp. HNM0039.</title>
        <authorList>
            <person name="Huang X."/>
            <person name="Zhou S."/>
        </authorList>
    </citation>
    <scope>NUCLEOTIDE SEQUENCE [LARGE SCALE GENOMIC DNA]</scope>
    <source>
        <strain evidence="4 5">HNM0039</strain>
    </source>
</reference>
<dbReference type="RefSeq" id="WP_108908568.1">
    <property type="nucleotide sequence ID" value="NZ_CP029188.1"/>
</dbReference>
<dbReference type="KEGG" id="stir:DDW44_30770"/>
<dbReference type="InterPro" id="IPR024455">
    <property type="entry name" value="Phage_capsid"/>
</dbReference>
<dbReference type="InterPro" id="IPR054612">
    <property type="entry name" value="Phage_capsid-like_C"/>
</dbReference>
<evidence type="ECO:0000256" key="2">
    <source>
        <dbReference type="SAM" id="MobiDB-lite"/>
    </source>
</evidence>
<dbReference type="SUPFAM" id="SSF56563">
    <property type="entry name" value="Major capsid protein gp5"/>
    <property type="match status" value="1"/>
</dbReference>
<dbReference type="Gene3D" id="3.30.2400.10">
    <property type="entry name" value="Major capsid protein gp5"/>
    <property type="match status" value="1"/>
</dbReference>
<dbReference type="AlphaFoldDB" id="A0A2S1T222"/>
<evidence type="ECO:0000259" key="3">
    <source>
        <dbReference type="Pfam" id="PF05065"/>
    </source>
</evidence>
<sequence length="436" mass="47289">MATASTDKSLIRSLKTQLAEKSAEAERIASTFKEENGAFVVSPEQRNSYVKAVRDAQEIKGLLDAAQGAENLNGYLDAPDGSSTAGQHYGRSTPGGPEVKSLGDLFVESDAYQRAAAADFKDRPFIRAEMEGKSIFSLSAGTHTHQALGGVQDLGITEAQRRKWHIRDLFPAAKTKNAVLLGIRETGWVNNAAQVAERRAADGVSAPTGTDTDVFGRAPRSKLKLEPVAFPIAEIAHMIDGHKNILSDEPRLKQFINSRLIEGIKFAEDVDLLHSVGTDGTSLTGLFNTPGVQTYTGQSSDKYSIQMRRAMTKALLAEYEPTGVVISPTMWEQVEVETDDTGAFRVALQVAVGAQKKVWKLNVVETTAMPDGKYLLGSFGMGAQLYDRENVSVTVSSENSDNFERGVLTFRADERLALEVSRPESFVIGTWTTPAG</sequence>
<protein>
    <submittedName>
        <fullName evidence="4">Phage major capsid protein</fullName>
    </submittedName>
</protein>
<keyword evidence="5" id="KW-1185">Reference proteome</keyword>
<evidence type="ECO:0000313" key="5">
    <source>
        <dbReference type="Proteomes" id="UP000244900"/>
    </source>
</evidence>
<accession>A0A2S1T222</accession>
<dbReference type="Gene3D" id="3.30.2320.10">
    <property type="entry name" value="hypothetical protein PF0899 domain"/>
    <property type="match status" value="1"/>
</dbReference>
<evidence type="ECO:0000313" key="4">
    <source>
        <dbReference type="EMBL" id="AWI32700.1"/>
    </source>
</evidence>
<dbReference type="Proteomes" id="UP000244900">
    <property type="component" value="Chromosome"/>
</dbReference>
<proteinExistence type="predicted"/>
<feature type="domain" description="Phage capsid-like C-terminal" evidence="3">
    <location>
        <begin position="206"/>
        <end position="430"/>
    </location>
</feature>
<comment type="subcellular location">
    <subcellularLocation>
        <location evidence="1">Virion</location>
    </subcellularLocation>
</comment>